<dbReference type="InterPro" id="IPR036397">
    <property type="entry name" value="RNaseH_sf"/>
</dbReference>
<dbReference type="GO" id="GO:0003676">
    <property type="term" value="F:nucleic acid binding"/>
    <property type="evidence" value="ECO:0007669"/>
    <property type="project" value="InterPro"/>
</dbReference>
<sequence>MPRWQITISEYRGTINKVHKSGNIHKNADGLSRWSLAYHPQTDGLSERVIQTLEDMMRGFCAHGQQFKGSDGFTHYWFTLIPTLELEYRTSINSSTVKTPEMLEKGWNARLPYDSLRKYLVDFHPKESSFQMILEKAKHNANR</sequence>
<reference evidence="1" key="1">
    <citation type="submission" date="2021-03" db="EMBL/GenBank/DDBJ databases">
        <title>Draft genome sequence of rust myrtle Austropuccinia psidii MF-1, a brazilian biotype.</title>
        <authorList>
            <person name="Quecine M.C."/>
            <person name="Pachon D.M.R."/>
            <person name="Bonatelli M.L."/>
            <person name="Correr F.H."/>
            <person name="Franceschini L.M."/>
            <person name="Leite T.F."/>
            <person name="Margarido G.R.A."/>
            <person name="Almeida C.A."/>
            <person name="Ferrarezi J.A."/>
            <person name="Labate C.A."/>
        </authorList>
    </citation>
    <scope>NUCLEOTIDE SEQUENCE</scope>
    <source>
        <strain evidence="1">MF-1</strain>
    </source>
</reference>
<evidence type="ECO:0000313" key="2">
    <source>
        <dbReference type="Proteomes" id="UP000765509"/>
    </source>
</evidence>
<evidence type="ECO:0000313" key="1">
    <source>
        <dbReference type="EMBL" id="MBW0468333.1"/>
    </source>
</evidence>
<dbReference type="Proteomes" id="UP000765509">
    <property type="component" value="Unassembled WGS sequence"/>
</dbReference>
<organism evidence="1 2">
    <name type="scientific">Austropuccinia psidii MF-1</name>
    <dbReference type="NCBI Taxonomy" id="1389203"/>
    <lineage>
        <taxon>Eukaryota</taxon>
        <taxon>Fungi</taxon>
        <taxon>Dikarya</taxon>
        <taxon>Basidiomycota</taxon>
        <taxon>Pucciniomycotina</taxon>
        <taxon>Pucciniomycetes</taxon>
        <taxon>Pucciniales</taxon>
        <taxon>Sphaerophragmiaceae</taxon>
        <taxon>Austropuccinia</taxon>
    </lineage>
</organism>
<dbReference type="EMBL" id="AVOT02001836">
    <property type="protein sequence ID" value="MBW0468333.1"/>
    <property type="molecule type" value="Genomic_DNA"/>
</dbReference>
<name>A0A9Q3BND5_9BASI</name>
<accession>A0A9Q3BND5</accession>
<gene>
    <name evidence="1" type="ORF">O181_008048</name>
</gene>
<dbReference type="AlphaFoldDB" id="A0A9Q3BND5"/>
<dbReference type="InterPro" id="IPR012337">
    <property type="entry name" value="RNaseH-like_sf"/>
</dbReference>
<protein>
    <submittedName>
        <fullName evidence="1">Uncharacterized protein</fullName>
    </submittedName>
</protein>
<dbReference type="SUPFAM" id="SSF53098">
    <property type="entry name" value="Ribonuclease H-like"/>
    <property type="match status" value="1"/>
</dbReference>
<proteinExistence type="predicted"/>
<dbReference type="Gene3D" id="3.30.420.10">
    <property type="entry name" value="Ribonuclease H-like superfamily/Ribonuclease H"/>
    <property type="match status" value="1"/>
</dbReference>
<comment type="caution">
    <text evidence="1">The sequence shown here is derived from an EMBL/GenBank/DDBJ whole genome shotgun (WGS) entry which is preliminary data.</text>
</comment>
<keyword evidence="2" id="KW-1185">Reference proteome</keyword>